<proteinExistence type="predicted"/>
<evidence type="ECO:0000313" key="1">
    <source>
        <dbReference type="EMBL" id="PIR44968.1"/>
    </source>
</evidence>
<accession>A0A2H0REM4</accession>
<evidence type="ECO:0000313" key="2">
    <source>
        <dbReference type="Proteomes" id="UP000228767"/>
    </source>
</evidence>
<sequence length="303" mass="34347">MNELPKNCIVCSHEPMRECWNDINVLVCGHCGLAWRETFDIPSDYYTELNAERGAPSESKMGTRLSNARDRLMTVKRFLPPRGICDVGCGEGLFLSALDDAGYTKCWGIEPNVLACHSASQAGYDIVLGGLTDLPSLRIGRDLRAITLFHVLEHLPDPGAALRLIHEMIPAGGIVVLETPDSEAYLQRATKHRNHLVYQEHLFYWNERSLQKILKQEGFRVVAISRRSFDWENTPIRSSLVRLGVPGFKAKQTTFFTSKSSDETRVQEAPTQDFIRCITRKMLARLVRLLKRDDYILVVAERT</sequence>
<protein>
    <recommendedName>
        <fullName evidence="3">Class I SAM-dependent methyltransferase</fullName>
    </recommendedName>
</protein>
<dbReference type="InterPro" id="IPR029063">
    <property type="entry name" value="SAM-dependent_MTases_sf"/>
</dbReference>
<dbReference type="Proteomes" id="UP000228767">
    <property type="component" value="Unassembled WGS sequence"/>
</dbReference>
<organism evidence="1 2">
    <name type="scientific">Candidatus Vogelbacteria bacterium CG10_big_fil_rev_8_21_14_0_10_51_16</name>
    <dbReference type="NCBI Taxonomy" id="1975045"/>
    <lineage>
        <taxon>Bacteria</taxon>
        <taxon>Candidatus Vogeliibacteriota</taxon>
    </lineage>
</organism>
<reference evidence="1 2" key="1">
    <citation type="submission" date="2017-09" db="EMBL/GenBank/DDBJ databases">
        <title>Depth-based differentiation of microbial function through sediment-hosted aquifers and enrichment of novel symbionts in the deep terrestrial subsurface.</title>
        <authorList>
            <person name="Probst A.J."/>
            <person name="Ladd B."/>
            <person name="Jarett J.K."/>
            <person name="Geller-Mcgrath D.E."/>
            <person name="Sieber C.M."/>
            <person name="Emerson J.B."/>
            <person name="Anantharaman K."/>
            <person name="Thomas B.C."/>
            <person name="Malmstrom R."/>
            <person name="Stieglmeier M."/>
            <person name="Klingl A."/>
            <person name="Woyke T."/>
            <person name="Ryan C.M."/>
            <person name="Banfield J.F."/>
        </authorList>
    </citation>
    <scope>NUCLEOTIDE SEQUENCE [LARGE SCALE GENOMIC DNA]</scope>
    <source>
        <strain evidence="1">CG10_big_fil_rev_8_21_14_0_10_51_16</strain>
    </source>
</reference>
<dbReference type="SUPFAM" id="SSF53335">
    <property type="entry name" value="S-adenosyl-L-methionine-dependent methyltransferases"/>
    <property type="match status" value="1"/>
</dbReference>
<evidence type="ECO:0008006" key="3">
    <source>
        <dbReference type="Google" id="ProtNLM"/>
    </source>
</evidence>
<dbReference type="PANTHER" id="PTHR43861">
    <property type="entry name" value="TRANS-ACONITATE 2-METHYLTRANSFERASE-RELATED"/>
    <property type="match status" value="1"/>
</dbReference>
<name>A0A2H0REM4_9BACT</name>
<dbReference type="AlphaFoldDB" id="A0A2H0REM4"/>
<dbReference type="CDD" id="cd02440">
    <property type="entry name" value="AdoMet_MTases"/>
    <property type="match status" value="1"/>
</dbReference>
<dbReference type="Gene3D" id="3.40.50.150">
    <property type="entry name" value="Vaccinia Virus protein VP39"/>
    <property type="match status" value="1"/>
</dbReference>
<dbReference type="Pfam" id="PF13489">
    <property type="entry name" value="Methyltransf_23"/>
    <property type="match status" value="1"/>
</dbReference>
<gene>
    <name evidence="1" type="ORF">COV10_02055</name>
</gene>
<comment type="caution">
    <text evidence="1">The sequence shown here is derived from an EMBL/GenBank/DDBJ whole genome shotgun (WGS) entry which is preliminary data.</text>
</comment>
<dbReference type="EMBL" id="PCYI01000014">
    <property type="protein sequence ID" value="PIR44968.1"/>
    <property type="molecule type" value="Genomic_DNA"/>
</dbReference>